<feature type="transmembrane region" description="Helical" evidence="9">
    <location>
        <begin position="356"/>
        <end position="379"/>
    </location>
</feature>
<feature type="transmembrane region" description="Helical" evidence="9">
    <location>
        <begin position="60"/>
        <end position="83"/>
    </location>
</feature>
<dbReference type="Gene3D" id="1.10.4160.10">
    <property type="entry name" value="Hydantoin permease"/>
    <property type="match status" value="1"/>
</dbReference>
<comment type="caution">
    <text evidence="10">The sequence shown here is derived from an EMBL/GenBank/DDBJ whole genome shotgun (WGS) entry which is preliminary data.</text>
</comment>
<evidence type="ECO:0000256" key="5">
    <source>
        <dbReference type="ARBA" id="ARBA00022989"/>
    </source>
</evidence>
<feature type="transmembrane region" description="Helical" evidence="9">
    <location>
        <begin position="331"/>
        <end position="350"/>
    </location>
</feature>
<keyword evidence="3 7" id="KW-0813">Transport</keyword>
<comment type="subcellular location">
    <subcellularLocation>
        <location evidence="1">Membrane</location>
        <topology evidence="1">Multi-pass membrane protein</topology>
    </subcellularLocation>
</comment>
<feature type="transmembrane region" description="Helical" evidence="9">
    <location>
        <begin position="177"/>
        <end position="194"/>
    </location>
</feature>
<dbReference type="InterPro" id="IPR026030">
    <property type="entry name" value="Pur-cyt_permease_Fcy2/21/22"/>
</dbReference>
<comment type="similarity">
    <text evidence="2 7">Belongs to the purine-cytosine permease (2.A.39) family.</text>
</comment>
<accession>A0ABP8TAX7</accession>
<evidence type="ECO:0000256" key="7">
    <source>
        <dbReference type="PIRNR" id="PIRNR002744"/>
    </source>
</evidence>
<feature type="transmembrane region" description="Helical" evidence="9">
    <location>
        <begin position="450"/>
        <end position="470"/>
    </location>
</feature>
<evidence type="ECO:0000256" key="4">
    <source>
        <dbReference type="ARBA" id="ARBA00022692"/>
    </source>
</evidence>
<evidence type="ECO:0000256" key="8">
    <source>
        <dbReference type="SAM" id="MobiDB-lite"/>
    </source>
</evidence>
<evidence type="ECO:0000256" key="2">
    <source>
        <dbReference type="ARBA" id="ARBA00008974"/>
    </source>
</evidence>
<dbReference type="Proteomes" id="UP001500212">
    <property type="component" value="Unassembled WGS sequence"/>
</dbReference>
<reference evidence="11" key="1">
    <citation type="journal article" date="2019" name="Int. J. Syst. Evol. Microbiol.">
        <title>The Global Catalogue of Microorganisms (GCM) 10K type strain sequencing project: providing services to taxonomists for standard genome sequencing and annotation.</title>
        <authorList>
            <consortium name="The Broad Institute Genomics Platform"/>
            <consortium name="The Broad Institute Genome Sequencing Center for Infectious Disease"/>
            <person name="Wu L."/>
            <person name="Ma J."/>
        </authorList>
    </citation>
    <scope>NUCLEOTIDE SEQUENCE [LARGE SCALE GENOMIC DNA]</scope>
    <source>
        <strain evidence="11">JCM 17938</strain>
    </source>
</reference>
<dbReference type="Pfam" id="PF02133">
    <property type="entry name" value="Transp_cyt_pur"/>
    <property type="match status" value="1"/>
</dbReference>
<protein>
    <submittedName>
        <fullName evidence="10">Cytosine permease</fullName>
    </submittedName>
</protein>
<evidence type="ECO:0000256" key="6">
    <source>
        <dbReference type="ARBA" id="ARBA00023136"/>
    </source>
</evidence>
<keyword evidence="11" id="KW-1185">Reference proteome</keyword>
<dbReference type="RefSeq" id="WP_345346370.1">
    <property type="nucleotide sequence ID" value="NZ_BAABHJ010000001.1"/>
</dbReference>
<feature type="region of interest" description="Disordered" evidence="8">
    <location>
        <begin position="1"/>
        <end position="22"/>
    </location>
</feature>
<dbReference type="PIRSF" id="PIRSF002744">
    <property type="entry name" value="Pur-cyt_permease"/>
    <property type="match status" value="1"/>
</dbReference>
<name>A0ABP8TAX7_9ACTN</name>
<organism evidence="10 11">
    <name type="scientific">Actinoallomurus liliacearum</name>
    <dbReference type="NCBI Taxonomy" id="1080073"/>
    <lineage>
        <taxon>Bacteria</taxon>
        <taxon>Bacillati</taxon>
        <taxon>Actinomycetota</taxon>
        <taxon>Actinomycetes</taxon>
        <taxon>Streptosporangiales</taxon>
        <taxon>Thermomonosporaceae</taxon>
        <taxon>Actinoallomurus</taxon>
    </lineage>
</organism>
<feature type="transmembrane region" description="Helical" evidence="9">
    <location>
        <begin position="32"/>
        <end position="54"/>
    </location>
</feature>
<dbReference type="InterPro" id="IPR001248">
    <property type="entry name" value="Pur-cyt_permease"/>
</dbReference>
<keyword evidence="4 9" id="KW-0812">Transmembrane</keyword>
<feature type="transmembrane region" description="Helical" evidence="9">
    <location>
        <begin position="247"/>
        <end position="270"/>
    </location>
</feature>
<evidence type="ECO:0000313" key="10">
    <source>
        <dbReference type="EMBL" id="GAA4600784.1"/>
    </source>
</evidence>
<evidence type="ECO:0000256" key="3">
    <source>
        <dbReference type="ARBA" id="ARBA00022448"/>
    </source>
</evidence>
<feature type="transmembrane region" description="Helical" evidence="9">
    <location>
        <begin position="290"/>
        <end position="310"/>
    </location>
</feature>
<feature type="transmembrane region" description="Helical" evidence="9">
    <location>
        <begin position="206"/>
        <end position="227"/>
    </location>
</feature>
<evidence type="ECO:0000256" key="1">
    <source>
        <dbReference type="ARBA" id="ARBA00004141"/>
    </source>
</evidence>
<sequence>MPSASDNKVGAVETRGIEPVPNDERRGNPLQLFWVWFAANISILALPLGATLVALRGLNIWQALLVGAIGSFGSFALVGLISVAGKWGGAPSMTLSRAVFGPRGNRGPTLVSWLSRVGWEVVNTTTAAYALLAILHIAFGVGANWALTIVCLLAFVALTLLVSGLGHATLVWIQQKATYVFGALNLVVAGFLVTKVHWHAVLHAHAAPASAMIAGIGIIAGGTGIGWANAGADMARYQPRRVPGGRIVAAASAGAGIPLVLLITLGGLLSTGDHTLAAASDPVAAIQAMLPSWMAIPYLLAAFGGLLLSNHLSVYSAGLTMITLGVRLRRTVAVGIDVVLTLAGGVYLMLIAKNFYGPFITFISLLAVAITSWVAVFLVDMINRRDYDPDGLMDTTRAGVYWNRGGVAWSAFVAWVAGIATGLLFTVAETSDTDVWFAGPLSKTWPARNGLGWLISFAVAAAIYLLLHVARGSARAARVTEPARSVSGAAS</sequence>
<feature type="transmembrane region" description="Helical" evidence="9">
    <location>
        <begin position="407"/>
        <end position="428"/>
    </location>
</feature>
<proteinExistence type="inferred from homology"/>
<evidence type="ECO:0000256" key="9">
    <source>
        <dbReference type="SAM" id="Phobius"/>
    </source>
</evidence>
<dbReference type="PANTHER" id="PTHR31806:SF1">
    <property type="entry name" value="PURINE-CYTOSINE PERMEASE FCY2-RELATED"/>
    <property type="match status" value="1"/>
</dbReference>
<dbReference type="PANTHER" id="PTHR31806">
    <property type="entry name" value="PURINE-CYTOSINE PERMEASE FCY2-RELATED"/>
    <property type="match status" value="1"/>
</dbReference>
<keyword evidence="6 7" id="KW-0472">Membrane</keyword>
<feature type="transmembrane region" description="Helical" evidence="9">
    <location>
        <begin position="145"/>
        <end position="165"/>
    </location>
</feature>
<keyword evidence="5 9" id="KW-1133">Transmembrane helix</keyword>
<evidence type="ECO:0000313" key="11">
    <source>
        <dbReference type="Proteomes" id="UP001500212"/>
    </source>
</evidence>
<gene>
    <name evidence="10" type="ORF">GCM10023195_01110</name>
</gene>
<dbReference type="EMBL" id="BAABHJ010000001">
    <property type="protein sequence ID" value="GAA4600784.1"/>
    <property type="molecule type" value="Genomic_DNA"/>
</dbReference>